<dbReference type="PANTHER" id="PTHR31250">
    <property type="entry name" value="IQ DOMAIN-CONTAINING PROTEIN IQM3"/>
    <property type="match status" value="1"/>
</dbReference>
<evidence type="ECO:0000256" key="1">
    <source>
        <dbReference type="ARBA" id="ARBA00004123"/>
    </source>
</evidence>
<comment type="subcellular location">
    <subcellularLocation>
        <location evidence="2">Cytoplasm</location>
    </subcellularLocation>
    <subcellularLocation>
        <location evidence="1">Nucleus</location>
    </subcellularLocation>
</comment>
<dbReference type="EMBL" id="CM000786">
    <property type="protein sequence ID" value="AQK41750.1"/>
    <property type="molecule type" value="Genomic_DNA"/>
</dbReference>
<dbReference type="PANTHER" id="PTHR31250:SF14">
    <property type="entry name" value="IQ DOMAIN-CONTAINING PROTEIN IQM2"/>
    <property type="match status" value="1"/>
</dbReference>
<sequence>MTKIPLLPYPLGCSPPQTSLEEAPPPSAGGAGEESAILRAALGSGKLRIEGSLSFKRAQAALQVETEISIRAAALPAPGPRPLPRGARFAGSAAADSPKHEGAALRLQKVYKSFRTRRQLADYAVLVEQSWWKLLDFALLKCSSVSFFEVLQRGSLAGAPKQQTKLPWRALPWPCSCGEQVWARRKRKQAARYYRKSPQWQPISNFYDIMVGKGLLKDENAQKLALQHWLEAEQIDPRHWYGHNLHCYYNCWLHSESKQPFFYWPHLKKSYISLRKNSKLKERKLLGSRKSCKHNYKLNRPHLKKTKVCCARPKRK</sequence>
<evidence type="ECO:0000256" key="2">
    <source>
        <dbReference type="ARBA" id="ARBA00004496"/>
    </source>
</evidence>
<dbReference type="IntAct" id="A0A1D6J122">
    <property type="interactions" value="2"/>
</dbReference>
<dbReference type="AlphaFoldDB" id="A0A1D6J122"/>
<dbReference type="GO" id="GO:0005634">
    <property type="term" value="C:nucleus"/>
    <property type="evidence" value="ECO:0007669"/>
    <property type="project" value="UniProtKB-SubCell"/>
</dbReference>
<keyword evidence="3" id="KW-0963">Cytoplasm</keyword>
<reference evidence="5" key="1">
    <citation type="submission" date="2015-12" db="EMBL/GenBank/DDBJ databases">
        <title>Update maize B73 reference genome by single molecule sequencing technologies.</title>
        <authorList>
            <consortium name="Maize Genome Sequencing Project"/>
            <person name="Ware D."/>
        </authorList>
    </citation>
    <scope>NUCLEOTIDE SEQUENCE</scope>
    <source>
        <tissue evidence="5">Seedling</tissue>
    </source>
</reference>
<organism evidence="5">
    <name type="scientific">Zea mays</name>
    <name type="common">Maize</name>
    <dbReference type="NCBI Taxonomy" id="4577"/>
    <lineage>
        <taxon>Eukaryota</taxon>
        <taxon>Viridiplantae</taxon>
        <taxon>Streptophyta</taxon>
        <taxon>Embryophyta</taxon>
        <taxon>Tracheophyta</taxon>
        <taxon>Spermatophyta</taxon>
        <taxon>Magnoliopsida</taxon>
        <taxon>Liliopsida</taxon>
        <taxon>Poales</taxon>
        <taxon>Poaceae</taxon>
        <taxon>PACMAD clade</taxon>
        <taxon>Panicoideae</taxon>
        <taxon>Andropogonodae</taxon>
        <taxon>Andropogoneae</taxon>
        <taxon>Tripsacinae</taxon>
        <taxon>Zea</taxon>
    </lineage>
</organism>
<evidence type="ECO:0000256" key="4">
    <source>
        <dbReference type="ARBA" id="ARBA00023242"/>
    </source>
</evidence>
<name>A0A1D6J122_MAIZE</name>
<gene>
    <name evidence="5" type="ORF">ZEAMMB73_Zm00001d024699</name>
</gene>
<keyword evidence="4" id="KW-0539">Nucleus</keyword>
<proteinExistence type="predicted"/>
<accession>A0A1D6J122</accession>
<evidence type="ECO:0000256" key="3">
    <source>
        <dbReference type="ARBA" id="ARBA00022490"/>
    </source>
</evidence>
<dbReference type="GO" id="GO:0005737">
    <property type="term" value="C:cytoplasm"/>
    <property type="evidence" value="ECO:0007669"/>
    <property type="project" value="UniProtKB-SubCell"/>
</dbReference>
<evidence type="ECO:0000313" key="5">
    <source>
        <dbReference type="EMBL" id="AQK41750.1"/>
    </source>
</evidence>
<dbReference type="InParanoid" id="A0A1D6J122"/>
<dbReference type="InterPro" id="IPR044159">
    <property type="entry name" value="IQM"/>
</dbReference>
<protein>
    <submittedName>
        <fullName evidence="5">IQ domain-containing protein IQM2</fullName>
    </submittedName>
</protein>
<dbReference type="ExpressionAtlas" id="A0A1D6J122">
    <property type="expression patterns" value="baseline and differential"/>
</dbReference>